<dbReference type="InterPro" id="IPR027417">
    <property type="entry name" value="P-loop_NTPase"/>
</dbReference>
<dbReference type="EMBL" id="AYYO01000030">
    <property type="protein sequence ID" value="KRM55116.1"/>
    <property type="molecule type" value="Genomic_DNA"/>
</dbReference>
<gene>
    <name evidence="5" type="ORF">FC18_GL001563</name>
</gene>
<evidence type="ECO:0000313" key="6">
    <source>
        <dbReference type="Proteomes" id="UP000051679"/>
    </source>
</evidence>
<evidence type="ECO:0000313" key="5">
    <source>
        <dbReference type="EMBL" id="KRM55116.1"/>
    </source>
</evidence>
<feature type="binding site" evidence="1">
    <location>
        <begin position="240"/>
        <end position="247"/>
    </location>
    <ligand>
        <name>ATP</name>
        <dbReference type="ChEBI" id="CHEBI:30616"/>
    </ligand>
</feature>
<dbReference type="STRING" id="1291052.FC18_GL001563"/>
<evidence type="ECO:0000259" key="4">
    <source>
        <dbReference type="PROSITE" id="PS50901"/>
    </source>
</evidence>
<dbReference type="InterPro" id="IPR002543">
    <property type="entry name" value="FtsK_dom"/>
</dbReference>
<keyword evidence="1" id="KW-0067">ATP-binding</keyword>
<dbReference type="RefSeq" id="WP_082620480.1">
    <property type="nucleotide sequence ID" value="NZ_AYYO01000030.1"/>
</dbReference>
<organism evidence="5 6">
    <name type="scientific">Lacticaseibacillus sharpeae JCM 1186 = DSM 20505</name>
    <dbReference type="NCBI Taxonomy" id="1291052"/>
    <lineage>
        <taxon>Bacteria</taxon>
        <taxon>Bacillati</taxon>
        <taxon>Bacillota</taxon>
        <taxon>Bacilli</taxon>
        <taxon>Lactobacillales</taxon>
        <taxon>Lactobacillaceae</taxon>
        <taxon>Lacticaseibacillus</taxon>
    </lineage>
</organism>
<comment type="caution">
    <text evidence="5">The sequence shown here is derived from an EMBL/GenBank/DDBJ whole genome shotgun (WGS) entry which is preliminary data.</text>
</comment>
<evidence type="ECO:0000256" key="2">
    <source>
        <dbReference type="SAM" id="MobiDB-lite"/>
    </source>
</evidence>
<dbReference type="SMART" id="SM00382">
    <property type="entry name" value="AAA"/>
    <property type="match status" value="1"/>
</dbReference>
<keyword evidence="3" id="KW-1133">Transmembrane helix</keyword>
<feature type="domain" description="FtsK" evidence="4">
    <location>
        <begin position="216"/>
        <end position="416"/>
    </location>
</feature>
<dbReference type="GO" id="GO:0003677">
    <property type="term" value="F:DNA binding"/>
    <property type="evidence" value="ECO:0007669"/>
    <property type="project" value="InterPro"/>
</dbReference>
<dbReference type="PROSITE" id="PS50901">
    <property type="entry name" value="FTSK"/>
    <property type="match status" value="1"/>
</dbReference>
<dbReference type="OrthoDB" id="9807790at2"/>
<dbReference type="Proteomes" id="UP000051679">
    <property type="component" value="Unassembled WGS sequence"/>
</dbReference>
<reference evidence="5 6" key="1">
    <citation type="journal article" date="2015" name="Genome Announc.">
        <title>Expanding the biotechnology potential of lactobacilli through comparative genomics of 213 strains and associated genera.</title>
        <authorList>
            <person name="Sun Z."/>
            <person name="Harris H.M."/>
            <person name="McCann A."/>
            <person name="Guo C."/>
            <person name="Argimon S."/>
            <person name="Zhang W."/>
            <person name="Yang X."/>
            <person name="Jeffery I.B."/>
            <person name="Cooney J.C."/>
            <person name="Kagawa T.F."/>
            <person name="Liu W."/>
            <person name="Song Y."/>
            <person name="Salvetti E."/>
            <person name="Wrobel A."/>
            <person name="Rasinkangas P."/>
            <person name="Parkhill J."/>
            <person name="Rea M.C."/>
            <person name="O'Sullivan O."/>
            <person name="Ritari J."/>
            <person name="Douillard F.P."/>
            <person name="Paul Ross R."/>
            <person name="Yang R."/>
            <person name="Briner A.E."/>
            <person name="Felis G.E."/>
            <person name="de Vos W.M."/>
            <person name="Barrangou R."/>
            <person name="Klaenhammer T.R."/>
            <person name="Caufield P.W."/>
            <person name="Cui Y."/>
            <person name="Zhang H."/>
            <person name="O'Toole P.W."/>
        </authorList>
    </citation>
    <scope>NUCLEOTIDE SEQUENCE [LARGE SCALE GENOMIC DNA]</scope>
    <source>
        <strain evidence="5 6">DSM 20505</strain>
    </source>
</reference>
<dbReference type="GO" id="GO:0005524">
    <property type="term" value="F:ATP binding"/>
    <property type="evidence" value="ECO:0007669"/>
    <property type="project" value="UniProtKB-UniRule"/>
</dbReference>
<evidence type="ECO:0000256" key="1">
    <source>
        <dbReference type="PROSITE-ProRule" id="PRU00289"/>
    </source>
</evidence>
<name>A0A0R1ZW94_9LACO</name>
<dbReference type="SUPFAM" id="SSF52540">
    <property type="entry name" value="P-loop containing nucleoside triphosphate hydrolases"/>
    <property type="match status" value="1"/>
</dbReference>
<dbReference type="AlphaFoldDB" id="A0A0R1ZW94"/>
<keyword evidence="1" id="KW-0547">Nucleotide-binding</keyword>
<feature type="compositionally biased region" description="Gly residues" evidence="2">
    <location>
        <begin position="474"/>
        <end position="492"/>
    </location>
</feature>
<feature type="transmembrane region" description="Helical" evidence="3">
    <location>
        <begin position="78"/>
        <end position="97"/>
    </location>
</feature>
<evidence type="ECO:0000256" key="3">
    <source>
        <dbReference type="SAM" id="Phobius"/>
    </source>
</evidence>
<protein>
    <submittedName>
        <fullName evidence="5">DNA segregation ATPase FtsK SpoIIIE related protein</fullName>
    </submittedName>
</protein>
<proteinExistence type="predicted"/>
<accession>A0A0R1ZW94</accession>
<dbReference type="InterPro" id="IPR003593">
    <property type="entry name" value="AAA+_ATPase"/>
</dbReference>
<keyword evidence="3" id="KW-0812">Transmembrane</keyword>
<sequence>MIIMIEWLSRLLPTSKGVAVLTINDSIVNTDKRRRRATKDLFKLWTGTCIILEVGRVIQKIVTRTSESLISISKTSFAIYSGGIMLAVFTVLAWRYFHSEYSPLERWQLELLLRRFSETTDLLGRTDNEVKQTQSVRWNYQVMEHTTIVEVFTGGHVSLENEHDIGRRLLAFLNKETTRYWEMMTVEYDTGRVQIHFTHEPEQRIIVDRLDVMPRSESVYIPLSSRFSWTDRQPMGLIVGPTGSGKTSLLKSIIIGFLENDKKNSVYTIDGKDAFLSVSMSRIGKVATDGEGAIRLTEELCVVMKNRYDEMNADYASELDKVHTEIFHQGGILLVADELLALVATMQAEDKEVKPADRLYPKLYKNLLSLIVKGRQASISVIISGQMMPASILPTEARSSLGMRISLGRTSPQQAQEVFGVSNRELPSVDAEHYGGLILLDGLNWDGPKAFLPPMYDDKALPFKATLTKLAASRGGGGTPQDAGGGEHLPVT</sequence>
<feature type="region of interest" description="Disordered" evidence="2">
    <location>
        <begin position="472"/>
        <end position="492"/>
    </location>
</feature>
<keyword evidence="6" id="KW-1185">Reference proteome</keyword>
<keyword evidence="3" id="KW-0472">Membrane</keyword>
<dbReference type="Gene3D" id="3.40.50.300">
    <property type="entry name" value="P-loop containing nucleotide triphosphate hydrolases"/>
    <property type="match status" value="1"/>
</dbReference>
<dbReference type="PATRIC" id="fig|1291052.5.peg.1590"/>
<dbReference type="Pfam" id="PF01580">
    <property type="entry name" value="FtsK_SpoIIIE"/>
    <property type="match status" value="1"/>
</dbReference>